<dbReference type="AlphaFoldDB" id="A0A5F7Z8E5"/>
<dbReference type="GeneTree" id="ENSGT00910000147915"/>
<dbReference type="InParanoid" id="A0A5F7Z8E5"/>
<dbReference type="OMA" id="STYHNMT"/>
<keyword evidence="2" id="KW-1185">Reference proteome</keyword>
<evidence type="ECO:0000313" key="2">
    <source>
        <dbReference type="Proteomes" id="UP000006718"/>
    </source>
</evidence>
<sequence>MGMRVCPLETESPKQTTQLFLPNSCEMELPRVPLVSAVSFPKKHTLVFKNNLKAMCIFITVFQKMLKEEFHLQLTADFRKNLFIHLSPPNSTYHNMTAALITPPSQKKKKKFPRTFFFKPSAF</sequence>
<organism evidence="1 2">
    <name type="scientific">Macaca mulatta</name>
    <name type="common">Rhesus macaque</name>
    <dbReference type="NCBI Taxonomy" id="9544"/>
    <lineage>
        <taxon>Eukaryota</taxon>
        <taxon>Metazoa</taxon>
        <taxon>Chordata</taxon>
        <taxon>Craniata</taxon>
        <taxon>Vertebrata</taxon>
        <taxon>Euteleostomi</taxon>
        <taxon>Mammalia</taxon>
        <taxon>Eutheria</taxon>
        <taxon>Euarchontoglires</taxon>
        <taxon>Primates</taxon>
        <taxon>Haplorrhini</taxon>
        <taxon>Catarrhini</taxon>
        <taxon>Cercopithecidae</taxon>
        <taxon>Cercopithecinae</taxon>
        <taxon>Macaca</taxon>
    </lineage>
</organism>
<evidence type="ECO:0000313" key="1">
    <source>
        <dbReference type="Ensembl" id="ENSMMUP00000061397.1"/>
    </source>
</evidence>
<dbReference type="Bgee" id="ENSMMUG00000054271">
    <property type="expression patterns" value="Expressed in adult mammalian kidney and 2 other cell types or tissues"/>
</dbReference>
<reference evidence="1" key="4">
    <citation type="submission" date="2025-09" db="UniProtKB">
        <authorList>
            <consortium name="Ensembl"/>
        </authorList>
    </citation>
    <scope>IDENTIFICATION</scope>
    <source>
        <strain evidence="1">17573</strain>
    </source>
</reference>
<dbReference type="Proteomes" id="UP000006718">
    <property type="component" value="Chromosome 7"/>
</dbReference>
<accession>A0A5F7Z8E5</accession>
<name>A0A5F7Z8E5_MACMU</name>
<reference evidence="1" key="2">
    <citation type="submission" date="2019-01" db="EMBL/GenBank/DDBJ databases">
        <authorList>
            <person name="Graves T."/>
            <person name="Eichler E.E."/>
            <person name="Wilson R.K."/>
        </authorList>
    </citation>
    <scope>NUCLEOTIDE SEQUENCE [LARGE SCALE GENOMIC DNA]</scope>
    <source>
        <strain evidence="1">17573</strain>
    </source>
</reference>
<protein>
    <submittedName>
        <fullName evidence="1">Uncharacterized protein</fullName>
    </submittedName>
</protein>
<proteinExistence type="predicted"/>
<reference evidence="2" key="1">
    <citation type="journal article" date="2007" name="Science">
        <title>Evolutionary and biomedical insights from the rhesus macaque genome.</title>
        <authorList>
            <person name="Gibbs R.A."/>
            <person name="Rogers J."/>
            <person name="Katze M.G."/>
            <person name="Bumgarner R."/>
            <person name="Weinstock G.M."/>
            <person name="Mardis E.R."/>
            <person name="Remington K.A."/>
            <person name="Strausberg R.L."/>
            <person name="Venter J.C."/>
            <person name="Wilson R.K."/>
            <person name="Batzer M.A."/>
            <person name="Bustamante C.D."/>
            <person name="Eichler E.E."/>
            <person name="Hahn M.W."/>
            <person name="Hardison R.C."/>
            <person name="Makova K.D."/>
            <person name="Miller W."/>
            <person name="Milosavljevic A."/>
            <person name="Palermo R.E."/>
            <person name="Siepel A."/>
            <person name="Sikela J.M."/>
            <person name="Attaway T."/>
            <person name="Bell S."/>
            <person name="Bernard K.E."/>
            <person name="Buhay C.J."/>
            <person name="Chandrabose M.N."/>
            <person name="Dao M."/>
            <person name="Davis C."/>
            <person name="Delehaunty K.D."/>
            <person name="Ding Y."/>
            <person name="Dinh H.H."/>
            <person name="Dugan-Rocha S."/>
            <person name="Fulton L.A."/>
            <person name="Gabisi R.A."/>
            <person name="Garner T.T."/>
            <person name="Godfrey J."/>
            <person name="Hawes A.C."/>
            <person name="Hernandez J."/>
            <person name="Hines S."/>
            <person name="Holder M."/>
            <person name="Hume J."/>
            <person name="Jhangiani S.N."/>
            <person name="Joshi V."/>
            <person name="Khan Z.M."/>
            <person name="Kirkness E.F."/>
            <person name="Cree A."/>
            <person name="Fowler R.G."/>
            <person name="Lee S."/>
            <person name="Lewis L.R."/>
            <person name="Li Z."/>
            <person name="Liu Y.-S."/>
            <person name="Moore S.M."/>
            <person name="Muzny D."/>
            <person name="Nazareth L.V."/>
            <person name="Ngo D.N."/>
            <person name="Okwuonu G.O."/>
            <person name="Pai G."/>
            <person name="Parker D."/>
            <person name="Paul H.A."/>
            <person name="Pfannkoch C."/>
            <person name="Pohl C.S."/>
            <person name="Rogers Y.-H.C."/>
            <person name="Ruiz S.J."/>
            <person name="Sabo A."/>
            <person name="Santibanez J."/>
            <person name="Schneider B.W."/>
            <person name="Smith S.M."/>
            <person name="Sodergren E."/>
            <person name="Svatek A.F."/>
            <person name="Utterback T.R."/>
            <person name="Vattathil S."/>
            <person name="Warren W."/>
            <person name="White C.S."/>
            <person name="Chinwalla A.T."/>
            <person name="Feng Y."/>
            <person name="Halpern A.L."/>
            <person name="Hillier L.W."/>
            <person name="Huang X."/>
            <person name="Minx P."/>
            <person name="Nelson J.O."/>
            <person name="Pepin K.H."/>
            <person name="Qin X."/>
            <person name="Sutton G.G."/>
            <person name="Venter E."/>
            <person name="Walenz B.P."/>
            <person name="Wallis J.W."/>
            <person name="Worley K.C."/>
            <person name="Yang S.-P."/>
            <person name="Jones S.M."/>
            <person name="Marra M.A."/>
            <person name="Rocchi M."/>
            <person name="Schein J.E."/>
            <person name="Baertsch R."/>
            <person name="Clarke L."/>
            <person name="Csuros M."/>
            <person name="Glasscock J."/>
            <person name="Harris R.A."/>
            <person name="Havlak P."/>
            <person name="Jackson A.R."/>
            <person name="Jiang H."/>
            <person name="Liu Y."/>
            <person name="Messina D.N."/>
            <person name="Shen Y."/>
            <person name="Song H.X.-Z."/>
            <person name="Wylie T."/>
            <person name="Zhang L."/>
            <person name="Birney E."/>
            <person name="Han K."/>
            <person name="Konkel M.K."/>
            <person name="Lee J."/>
            <person name="Smit A.F.A."/>
            <person name="Ullmer B."/>
            <person name="Wang H."/>
            <person name="Xing J."/>
            <person name="Burhans R."/>
            <person name="Cheng Z."/>
            <person name="Karro J.E."/>
            <person name="Ma J."/>
            <person name="Raney B."/>
            <person name="She X."/>
            <person name="Cox M.J."/>
            <person name="Demuth J.P."/>
            <person name="Dumas L.J."/>
            <person name="Han S.-G."/>
            <person name="Hopkins J."/>
            <person name="Karimpour-Fard A."/>
            <person name="Kim Y.H."/>
            <person name="Pollack J.R."/>
            <person name="Vinar T."/>
            <person name="Addo-Quaye C."/>
            <person name="Degenhardt J."/>
            <person name="Denby A."/>
            <person name="Hubisz M.J."/>
            <person name="Indap A."/>
            <person name="Kosiol C."/>
            <person name="Lahn B.T."/>
            <person name="Lawson H.A."/>
            <person name="Marklein A."/>
            <person name="Nielsen R."/>
            <person name="Vallender E.J."/>
            <person name="Clark A.G."/>
            <person name="Ferguson B."/>
            <person name="Hernandez R.D."/>
            <person name="Hirani K."/>
            <person name="Kehrer-Sawatzki H."/>
            <person name="Kolb J."/>
            <person name="Patil S."/>
            <person name="Pu L.-L."/>
            <person name="Ren Y."/>
            <person name="Smith D.G."/>
            <person name="Wheeler D.A."/>
            <person name="Schenck I."/>
            <person name="Ball E.V."/>
            <person name="Chen R."/>
            <person name="Cooper D.N."/>
            <person name="Giardine B."/>
            <person name="Hsu F."/>
            <person name="Kent W.J."/>
            <person name="Lesk A."/>
            <person name="Nelson D.L."/>
            <person name="O'brien W.E."/>
            <person name="Pruefer K."/>
            <person name="Stenson P.D."/>
            <person name="Wallace J.C."/>
            <person name="Ke H."/>
            <person name="Liu X.-M."/>
            <person name="Wang P."/>
            <person name="Xiang A.P."/>
            <person name="Yang F."/>
            <person name="Barber G.P."/>
            <person name="Haussler D."/>
            <person name="Karolchik D."/>
            <person name="Kern A.D."/>
            <person name="Kuhn R.M."/>
            <person name="Smith K.E."/>
            <person name="Zwieg A.S."/>
        </authorList>
    </citation>
    <scope>NUCLEOTIDE SEQUENCE [LARGE SCALE GENOMIC DNA]</scope>
    <source>
        <strain evidence="2">17573</strain>
    </source>
</reference>
<dbReference type="Ensembl" id="ENSMMUT00000087677.1">
    <property type="protein sequence ID" value="ENSMMUP00000061397.1"/>
    <property type="gene ID" value="ENSMMUG00000054271.1"/>
</dbReference>
<dbReference type="VEuPathDB" id="HostDB:ENSMMUG00000054271"/>
<reference evidence="1" key="3">
    <citation type="submission" date="2025-08" db="UniProtKB">
        <authorList>
            <consortium name="Ensembl"/>
        </authorList>
    </citation>
    <scope>IDENTIFICATION</scope>
    <source>
        <strain evidence="1">17573</strain>
    </source>
</reference>